<dbReference type="Pfam" id="PF04051">
    <property type="entry name" value="TRAPP"/>
    <property type="match status" value="1"/>
</dbReference>
<comment type="similarity">
    <text evidence="1">Belongs to the TRAPP small subunits family. BET3 subfamily.</text>
</comment>
<dbReference type="EMBL" id="ML004450">
    <property type="protein sequence ID" value="RKP30871.1"/>
    <property type="molecule type" value="Genomic_DNA"/>
</dbReference>
<dbReference type="InterPro" id="IPR007194">
    <property type="entry name" value="TRAPP_component"/>
</dbReference>
<evidence type="ECO:0000313" key="2">
    <source>
        <dbReference type="EMBL" id="RKP30871.1"/>
    </source>
</evidence>
<evidence type="ECO:0000313" key="3">
    <source>
        <dbReference type="Proteomes" id="UP000268321"/>
    </source>
</evidence>
<name>A0A4P9ZF99_9ASCO</name>
<organism evidence="2 3">
    <name type="scientific">Metschnikowia bicuspidata</name>
    <dbReference type="NCBI Taxonomy" id="27322"/>
    <lineage>
        <taxon>Eukaryota</taxon>
        <taxon>Fungi</taxon>
        <taxon>Dikarya</taxon>
        <taxon>Ascomycota</taxon>
        <taxon>Saccharomycotina</taxon>
        <taxon>Pichiomycetes</taxon>
        <taxon>Metschnikowiaceae</taxon>
        <taxon>Metschnikowia</taxon>
    </lineage>
</organism>
<evidence type="ECO:0000256" key="1">
    <source>
        <dbReference type="ARBA" id="ARBA00006218"/>
    </source>
</evidence>
<dbReference type="OrthoDB" id="941624at2759"/>
<dbReference type="SUPFAM" id="SSF111126">
    <property type="entry name" value="Ligand-binding domain in the NO signalling and Golgi transport"/>
    <property type="match status" value="1"/>
</dbReference>
<keyword evidence="3" id="KW-1185">Reference proteome</keyword>
<reference evidence="3" key="1">
    <citation type="journal article" date="2018" name="Nat. Microbiol.">
        <title>Leveraging single-cell genomics to expand the fungal tree of life.</title>
        <authorList>
            <person name="Ahrendt S.R."/>
            <person name="Quandt C.A."/>
            <person name="Ciobanu D."/>
            <person name="Clum A."/>
            <person name="Salamov A."/>
            <person name="Andreopoulos B."/>
            <person name="Cheng J.F."/>
            <person name="Woyke T."/>
            <person name="Pelin A."/>
            <person name="Henrissat B."/>
            <person name="Reynolds N.K."/>
            <person name="Benny G.L."/>
            <person name="Smith M.E."/>
            <person name="James T.Y."/>
            <person name="Grigoriev I.V."/>
        </authorList>
    </citation>
    <scope>NUCLEOTIDE SEQUENCE [LARGE SCALE GENOMIC DNA]</scope>
    <source>
        <strain evidence="3">Baker2002</strain>
    </source>
</reference>
<dbReference type="PANTHER" id="PTHR12817:SF0">
    <property type="entry name" value="GEO08327P1"/>
    <property type="match status" value="1"/>
</dbReference>
<dbReference type="GO" id="GO:0006888">
    <property type="term" value="P:endoplasmic reticulum to Golgi vesicle-mediated transport"/>
    <property type="evidence" value="ECO:0007669"/>
    <property type="project" value="TreeGrafter"/>
</dbReference>
<dbReference type="PANTHER" id="PTHR12817">
    <property type="entry name" value="TRAFFICKING PROTEIN PARTICLE COMPLEX SUBUNIT 6B"/>
    <property type="match status" value="1"/>
</dbReference>
<proteinExistence type="inferred from homology"/>
<dbReference type="GO" id="GO:0005801">
    <property type="term" value="C:cis-Golgi network"/>
    <property type="evidence" value="ECO:0007669"/>
    <property type="project" value="TreeGrafter"/>
</dbReference>
<dbReference type="Gene3D" id="3.30.1380.20">
    <property type="entry name" value="Trafficking protein particle complex subunit 3"/>
    <property type="match status" value="1"/>
</dbReference>
<gene>
    <name evidence="2" type="ORF">METBISCDRAFT_22875</name>
</gene>
<dbReference type="CDD" id="cd14944">
    <property type="entry name" value="TRAPPC6A_Trs33"/>
    <property type="match status" value="1"/>
</dbReference>
<dbReference type="Proteomes" id="UP000268321">
    <property type="component" value="Unassembled WGS sequence"/>
</dbReference>
<accession>A0A4P9ZF99</accession>
<dbReference type="InterPro" id="IPR024096">
    <property type="entry name" value="NO_sig/Golgi_transp_ligand-bd"/>
</dbReference>
<dbReference type="GO" id="GO:0005802">
    <property type="term" value="C:trans-Golgi network"/>
    <property type="evidence" value="ECO:0007669"/>
    <property type="project" value="TreeGrafter"/>
</dbReference>
<protein>
    <submittedName>
        <fullName evidence="2">Transport protein particle component</fullName>
    </submittedName>
</protein>
<dbReference type="InterPro" id="IPR037992">
    <property type="entry name" value="TRAPPC6/Trs33"/>
</dbReference>
<dbReference type="GO" id="GO:0030008">
    <property type="term" value="C:TRAPP complex"/>
    <property type="evidence" value="ECO:0007669"/>
    <property type="project" value="TreeGrafter"/>
</dbReference>
<sequence length="209" mass="23456">MSEFVARESTVNRVCLSLLVQELVPTAIRVTHARQESNTLDNADPQTRIDTLLSTPDDLPGTSVIFRSDLLMSDDTIYRVETYGYSLGMRLAEYIMYSLRSEIKLVVVLDVMKFICRELWKELYGKQMDSLRTNHRGTFVLIDTNFKSIANLSSPDSISELMSAAKVYLLFPCGIIRGVLTSFGIDAYASADIKLFPSVEFSIQTSEGV</sequence>
<dbReference type="AlphaFoldDB" id="A0A4P9ZF99"/>